<dbReference type="Pfam" id="PF05016">
    <property type="entry name" value="ParE_toxin"/>
    <property type="match status" value="1"/>
</dbReference>
<evidence type="ECO:0000313" key="3">
    <source>
        <dbReference type="EMBL" id="GFP23451.1"/>
    </source>
</evidence>
<sequence>MARKYEVEITATAERDIQSIFDYIARENPSAAAQWIEEVERQINSLERFPERCPIIPESEELGQEYRHLIYGNYRTIFRVESPTVFILRVVHGAQLLDLRMLEK</sequence>
<dbReference type="InterPro" id="IPR051803">
    <property type="entry name" value="TA_system_RelE-like_toxin"/>
</dbReference>
<organism evidence="3 4">
    <name type="scientific">Candidatus Hakubella thermalkaliphila</name>
    <dbReference type="NCBI Taxonomy" id="2754717"/>
    <lineage>
        <taxon>Bacteria</taxon>
        <taxon>Bacillati</taxon>
        <taxon>Actinomycetota</taxon>
        <taxon>Actinomycetota incertae sedis</taxon>
        <taxon>Candidatus Hakubellales</taxon>
        <taxon>Candidatus Hakubellaceae</taxon>
        <taxon>Candidatus Hakubella</taxon>
    </lineage>
</organism>
<gene>
    <name evidence="3" type="ORF">HKBW3S09_00918</name>
</gene>
<comment type="similarity">
    <text evidence="1">Belongs to the RelE toxin family.</text>
</comment>
<dbReference type="Proteomes" id="UP000585609">
    <property type="component" value="Unassembled WGS sequence"/>
</dbReference>
<dbReference type="Gene3D" id="3.30.2310.20">
    <property type="entry name" value="RelE-like"/>
    <property type="match status" value="1"/>
</dbReference>
<dbReference type="EMBL" id="BLRW01000114">
    <property type="protein sequence ID" value="GFP23451.1"/>
    <property type="molecule type" value="Genomic_DNA"/>
</dbReference>
<proteinExistence type="inferred from homology"/>
<name>A0A6V8NW10_9ACTN</name>
<dbReference type="InterPro" id="IPR007712">
    <property type="entry name" value="RelE/ParE_toxin"/>
</dbReference>
<dbReference type="AlphaFoldDB" id="A0A6V8NW10"/>
<evidence type="ECO:0000256" key="2">
    <source>
        <dbReference type="ARBA" id="ARBA00022649"/>
    </source>
</evidence>
<evidence type="ECO:0000256" key="1">
    <source>
        <dbReference type="ARBA" id="ARBA00006226"/>
    </source>
</evidence>
<keyword evidence="2" id="KW-1277">Toxin-antitoxin system</keyword>
<dbReference type="RefSeq" id="WP_176230728.1">
    <property type="nucleotide sequence ID" value="NZ_BLRZ01000019.1"/>
</dbReference>
<dbReference type="SUPFAM" id="SSF143011">
    <property type="entry name" value="RelE-like"/>
    <property type="match status" value="1"/>
</dbReference>
<dbReference type="InterPro" id="IPR035093">
    <property type="entry name" value="RelE/ParE_toxin_dom_sf"/>
</dbReference>
<evidence type="ECO:0000313" key="4">
    <source>
        <dbReference type="Proteomes" id="UP000585609"/>
    </source>
</evidence>
<protein>
    <recommendedName>
        <fullName evidence="5">Toxin ParE1/3/4</fullName>
    </recommendedName>
</protein>
<dbReference type="PANTHER" id="PTHR33755:SF5">
    <property type="entry name" value="TYPE II TOXIN-ANTITOXIN SYSTEM RELE_PARE FAMILY TOXIN"/>
    <property type="match status" value="1"/>
</dbReference>
<accession>A0A6V8NW10</accession>
<reference evidence="3 4" key="1">
    <citation type="journal article" date="2020" name="Front. Microbiol.">
        <title>Single-cell genomics of novel Actinobacteria with the Wood-Ljungdahl pathway discovered in a serpentinizing system.</title>
        <authorList>
            <person name="Merino N."/>
            <person name="Kawai M."/>
            <person name="Boyd E.S."/>
            <person name="Colman D.R."/>
            <person name="McGlynn S.E."/>
            <person name="Nealson K.H."/>
            <person name="Kurokawa K."/>
            <person name="Hongoh Y."/>
        </authorList>
    </citation>
    <scope>NUCLEOTIDE SEQUENCE [LARGE SCALE GENOMIC DNA]</scope>
    <source>
        <strain evidence="3 4">S09_30</strain>
    </source>
</reference>
<evidence type="ECO:0008006" key="5">
    <source>
        <dbReference type="Google" id="ProtNLM"/>
    </source>
</evidence>
<dbReference type="PANTHER" id="PTHR33755">
    <property type="entry name" value="TOXIN PARE1-RELATED"/>
    <property type="match status" value="1"/>
</dbReference>
<comment type="caution">
    <text evidence="3">The sequence shown here is derived from an EMBL/GenBank/DDBJ whole genome shotgun (WGS) entry which is preliminary data.</text>
</comment>